<feature type="domain" description="DDE" evidence="1">
    <location>
        <begin position="9"/>
        <end position="109"/>
    </location>
</feature>
<dbReference type="Pfam" id="PF13610">
    <property type="entry name" value="DDE_Tnp_IS240"/>
    <property type="match status" value="1"/>
</dbReference>
<proteinExistence type="predicted"/>
<dbReference type="RefSeq" id="WP_310575018.1">
    <property type="nucleotide sequence ID" value="NZ_JAVKPK010000011.1"/>
</dbReference>
<evidence type="ECO:0000313" key="2">
    <source>
        <dbReference type="EMBL" id="MDR7664932.1"/>
    </source>
</evidence>
<gene>
    <name evidence="2" type="ORF">RG963_03840</name>
</gene>
<evidence type="ECO:0000313" key="3">
    <source>
        <dbReference type="Proteomes" id="UP001246244"/>
    </source>
</evidence>
<name>A0ABU2CZB6_9EURY</name>
<dbReference type="InterPro" id="IPR032874">
    <property type="entry name" value="DDE_dom"/>
</dbReference>
<organism evidence="2 3">
    <name type="scientific">Methanosarcina baikalica</name>
    <dbReference type="NCBI Taxonomy" id="3073890"/>
    <lineage>
        <taxon>Archaea</taxon>
        <taxon>Methanobacteriati</taxon>
        <taxon>Methanobacteriota</taxon>
        <taxon>Stenosarchaea group</taxon>
        <taxon>Methanomicrobia</taxon>
        <taxon>Methanosarcinales</taxon>
        <taxon>Methanosarcinaceae</taxon>
        <taxon>Methanosarcina</taxon>
    </lineage>
</organism>
<dbReference type="PANTHER" id="PTHR35528:SF3">
    <property type="entry name" value="BLL1675 PROTEIN"/>
    <property type="match status" value="1"/>
</dbReference>
<dbReference type="InterPro" id="IPR052183">
    <property type="entry name" value="IS_Transposase"/>
</dbReference>
<evidence type="ECO:0000259" key="1">
    <source>
        <dbReference type="Pfam" id="PF13610"/>
    </source>
</evidence>
<dbReference type="Proteomes" id="UP001246244">
    <property type="component" value="Unassembled WGS sequence"/>
</dbReference>
<accession>A0ABU2CZB6</accession>
<dbReference type="PANTHER" id="PTHR35528">
    <property type="entry name" value="BLL1675 PROTEIN"/>
    <property type="match status" value="1"/>
</dbReference>
<comment type="caution">
    <text evidence="2">The sequence shown here is derived from an EMBL/GenBank/DDBJ whole genome shotgun (WGS) entry which is preliminary data.</text>
</comment>
<dbReference type="EMBL" id="JAVKPK010000011">
    <property type="protein sequence ID" value="MDR7664932.1"/>
    <property type="molecule type" value="Genomic_DNA"/>
</dbReference>
<keyword evidence="3" id="KW-1185">Reference proteome</keyword>
<protein>
    <submittedName>
        <fullName evidence="2">DDE-type integrase/transposase/recombinase</fullName>
    </submittedName>
</protein>
<reference evidence="3" key="1">
    <citation type="submission" date="2023-07" db="EMBL/GenBank/DDBJ databases">
        <title>Whole-genome sequencing of a new Methanosarcina sp. Z-7115.</title>
        <authorList>
            <person name="Zhilina T.N."/>
            <person name="Merkel A.Y."/>
        </authorList>
    </citation>
    <scope>NUCLEOTIDE SEQUENCE [LARGE SCALE GENOMIC DNA]</scope>
    <source>
        <strain evidence="3">Z-7115</strain>
    </source>
</reference>
<sequence>MVDLPNVGNRKAAKRFLKKSLGSKNKQMPRVITIDKNPVYPPDIQELKNDRILPKNVILRQIKYLNNIIEQDHRSIKRIVRPMLGFQSFYTAIKTLKGIEIMNLLKKGQVDTLNRCVLDEVNFINKLFGIPA</sequence>